<feature type="domain" description="SpoVT-AbrB" evidence="1">
    <location>
        <begin position="6"/>
        <end position="51"/>
    </location>
</feature>
<dbReference type="InterPro" id="IPR039052">
    <property type="entry name" value="Antitox_PemI-like"/>
</dbReference>
<gene>
    <name evidence="2" type="ORF">P409_09165</name>
</gene>
<dbReference type="Gene3D" id="2.10.260.10">
    <property type="match status" value="1"/>
</dbReference>
<reference evidence="2 3" key="1">
    <citation type="submission" date="2014-01" db="EMBL/GenBank/DDBJ databases">
        <title>Genome sequence determination for a cystic fibrosis isolate, Inquilinus limosus.</title>
        <authorList>
            <person name="Pino M."/>
            <person name="Di Conza J."/>
            <person name="Gutkind G."/>
        </authorList>
    </citation>
    <scope>NUCLEOTIDE SEQUENCE [LARGE SCALE GENOMIC DNA]</scope>
    <source>
        <strain evidence="2 3">MP06</strain>
    </source>
</reference>
<dbReference type="InterPro" id="IPR037914">
    <property type="entry name" value="SpoVT-AbrB_sf"/>
</dbReference>
<name>A0A0A0D9S2_9PROT</name>
<proteinExistence type="predicted"/>
<evidence type="ECO:0000313" key="2">
    <source>
        <dbReference type="EMBL" id="KGM34633.1"/>
    </source>
</evidence>
<dbReference type="SUPFAM" id="SSF89447">
    <property type="entry name" value="AbrB/MazE/MraZ-like"/>
    <property type="match status" value="1"/>
</dbReference>
<evidence type="ECO:0000259" key="1">
    <source>
        <dbReference type="SMART" id="SM00966"/>
    </source>
</evidence>
<evidence type="ECO:0000313" key="3">
    <source>
        <dbReference type="Proteomes" id="UP000029995"/>
    </source>
</evidence>
<dbReference type="RefSeq" id="WP_034834560.1">
    <property type="nucleotide sequence ID" value="NZ_JANX01000079.1"/>
</dbReference>
<dbReference type="InterPro" id="IPR007159">
    <property type="entry name" value="SpoVT-AbrB_dom"/>
</dbReference>
<dbReference type="GO" id="GO:0003677">
    <property type="term" value="F:DNA binding"/>
    <property type="evidence" value="ECO:0007669"/>
    <property type="project" value="InterPro"/>
</dbReference>
<organism evidence="2 3">
    <name type="scientific">Inquilinus limosus MP06</name>
    <dbReference type="NCBI Taxonomy" id="1398085"/>
    <lineage>
        <taxon>Bacteria</taxon>
        <taxon>Pseudomonadati</taxon>
        <taxon>Pseudomonadota</taxon>
        <taxon>Alphaproteobacteria</taxon>
        <taxon>Rhodospirillales</taxon>
        <taxon>Rhodospirillaceae</taxon>
        <taxon>Inquilinus</taxon>
    </lineage>
</organism>
<dbReference type="Pfam" id="PF04014">
    <property type="entry name" value="MazE_antitoxin"/>
    <property type="match status" value="1"/>
</dbReference>
<dbReference type="GO" id="GO:0097351">
    <property type="term" value="F:toxin sequestering activity"/>
    <property type="evidence" value="ECO:0007669"/>
    <property type="project" value="InterPro"/>
</dbReference>
<dbReference type="OrthoDB" id="9795766at2"/>
<dbReference type="Proteomes" id="UP000029995">
    <property type="component" value="Unassembled WGS sequence"/>
</dbReference>
<dbReference type="PANTHER" id="PTHR40516:SF1">
    <property type="entry name" value="ANTITOXIN CHPS-RELATED"/>
    <property type="match status" value="1"/>
</dbReference>
<dbReference type="SMART" id="SM00966">
    <property type="entry name" value="SpoVT_AbrB"/>
    <property type="match status" value="1"/>
</dbReference>
<dbReference type="AlphaFoldDB" id="A0A0A0D9S2"/>
<dbReference type="PANTHER" id="PTHR40516">
    <property type="entry name" value="ANTITOXIN CHPS-RELATED"/>
    <property type="match status" value="1"/>
</dbReference>
<protein>
    <recommendedName>
        <fullName evidence="1">SpoVT-AbrB domain-containing protein</fullName>
    </recommendedName>
</protein>
<comment type="caution">
    <text evidence="2">The sequence shown here is derived from an EMBL/GenBank/DDBJ whole genome shotgun (WGS) entry which is preliminary data.</text>
</comment>
<sequence length="82" mass="8727">MRTNIRKWGNSAAVRIPASIMQVAQISIGQSVDVWPESGGIVIEPALEDGIVGADLDPLLKGITEENQSDLVDFGPPDGKEL</sequence>
<dbReference type="EMBL" id="JANX01000079">
    <property type="protein sequence ID" value="KGM34633.1"/>
    <property type="molecule type" value="Genomic_DNA"/>
</dbReference>
<accession>A0A0A0D9S2</accession>